<dbReference type="EMBL" id="JAEKJY010000003">
    <property type="protein sequence ID" value="MBN8235798.1"/>
    <property type="molecule type" value="Genomic_DNA"/>
</dbReference>
<proteinExistence type="predicted"/>
<dbReference type="Proteomes" id="UP000663970">
    <property type="component" value="Unassembled WGS sequence"/>
</dbReference>
<evidence type="ECO:0000256" key="1">
    <source>
        <dbReference type="SAM" id="Phobius"/>
    </source>
</evidence>
<protein>
    <recommendedName>
        <fullName evidence="4">Methyl-accepting chemotaxis protein</fullName>
    </recommendedName>
</protein>
<comment type="caution">
    <text evidence="2">The sequence shown here is derived from an EMBL/GenBank/DDBJ whole genome shotgun (WGS) entry which is preliminary data.</text>
</comment>
<dbReference type="RefSeq" id="WP_206933956.1">
    <property type="nucleotide sequence ID" value="NZ_JAEKJY010000003.1"/>
</dbReference>
<sequence length="212" mass="24630">MDPFRKKVVRYSMIVGICVILQMVVIGALLYFFLQTSSKAERYENYIQETAAEHLQPLDTAVSHVDQTLDDVRDAGTMTSDQNKELIEQFHQITMEAQKNEKALEMMLGDNGDVPTLEQTARQAKKYCNHFNSQMENENGEIDYSVMKEAEDFANHIADVADMEMKERDAFYFWEDKVQSYEEATYEFRDDYHFLDGTGFFEESNEVCGEQI</sequence>
<evidence type="ECO:0008006" key="4">
    <source>
        <dbReference type="Google" id="ProtNLM"/>
    </source>
</evidence>
<keyword evidence="3" id="KW-1185">Reference proteome</keyword>
<reference evidence="2 3" key="1">
    <citation type="submission" date="2020-12" db="EMBL/GenBank/DDBJ databases">
        <title>Oil enriched cultivation method for isolating marine PHA-producing bacteria.</title>
        <authorList>
            <person name="Zheng W."/>
            <person name="Yu S."/>
            <person name="Huang Y."/>
        </authorList>
    </citation>
    <scope>NUCLEOTIDE SEQUENCE [LARGE SCALE GENOMIC DNA]</scope>
    <source>
        <strain evidence="2 3">SY-2-6</strain>
    </source>
</reference>
<gene>
    <name evidence="2" type="ORF">JF544_11095</name>
</gene>
<name>A0ABS3DWS2_9BACI</name>
<evidence type="ECO:0000313" key="3">
    <source>
        <dbReference type="Proteomes" id="UP000663970"/>
    </source>
</evidence>
<feature type="transmembrane region" description="Helical" evidence="1">
    <location>
        <begin position="12"/>
        <end position="34"/>
    </location>
</feature>
<accession>A0ABS3DWS2</accession>
<organism evidence="2 3">
    <name type="scientific">Halobacillus kuroshimensis</name>
    <dbReference type="NCBI Taxonomy" id="302481"/>
    <lineage>
        <taxon>Bacteria</taxon>
        <taxon>Bacillati</taxon>
        <taxon>Bacillota</taxon>
        <taxon>Bacilli</taxon>
        <taxon>Bacillales</taxon>
        <taxon>Bacillaceae</taxon>
        <taxon>Halobacillus</taxon>
    </lineage>
</organism>
<keyword evidence="1" id="KW-1133">Transmembrane helix</keyword>
<evidence type="ECO:0000313" key="2">
    <source>
        <dbReference type="EMBL" id="MBN8235798.1"/>
    </source>
</evidence>
<keyword evidence="1" id="KW-0472">Membrane</keyword>
<keyword evidence="1" id="KW-0812">Transmembrane</keyword>